<keyword evidence="9" id="KW-1185">Reference proteome</keyword>
<dbReference type="OrthoDB" id="5596354at2"/>
<evidence type="ECO:0000256" key="3">
    <source>
        <dbReference type="ARBA" id="ARBA00022475"/>
    </source>
</evidence>
<dbReference type="GO" id="GO:0022857">
    <property type="term" value="F:transmembrane transporter activity"/>
    <property type="evidence" value="ECO:0007669"/>
    <property type="project" value="InterPro"/>
</dbReference>
<keyword evidence="4 7" id="KW-0812">Transmembrane</keyword>
<gene>
    <name evidence="8" type="ORF">BFR47_02275</name>
</gene>
<keyword evidence="6 7" id="KW-0472">Membrane</keyword>
<dbReference type="AlphaFoldDB" id="A0A1J4QFB8"/>
<evidence type="ECO:0000313" key="9">
    <source>
        <dbReference type="Proteomes" id="UP000243073"/>
    </source>
</evidence>
<feature type="transmembrane region" description="Helical" evidence="7">
    <location>
        <begin position="111"/>
        <end position="135"/>
    </location>
</feature>
<keyword evidence="5 7" id="KW-1133">Transmembrane helix</keyword>
<feature type="transmembrane region" description="Helical" evidence="7">
    <location>
        <begin position="253"/>
        <end position="273"/>
    </location>
</feature>
<proteinExistence type="predicted"/>
<comment type="subcellular location">
    <subcellularLocation>
        <location evidence="1">Cell membrane</location>
        <topology evidence="1">Multi-pass membrane protein</topology>
    </subcellularLocation>
</comment>
<sequence length="388" mass="43280">MEMVLSVAIIFTLVASVVILLRHGNVRCKGEMPTSLFTFIAILFTSGLDVGLIMFPLTEFPVYASEAEYGFANPLAIEFGFWGFLVWGFYFLTTFYFVLIEPRVRLFELPLVKLVNNLVIIGTCAFTGFLFLSYLPSYIEGISPAMTYGLVALVVLAAVWSSSDVRYVKVLSVASTWLFIALIAAMWLNTGAGVQGLGNTMAGLGEYFGNIHQFVTPISDYHAFYLFWWFSWSIMIGQFVARFSGGLKAWQLCISMLVVPSIPIAIWFSVLYLHFEQALAIGGLLNMAMVVVGVIFVVNSLDSLIRLYTTNLRIEAEKLGPVRYVAFNWTLMFGLVLLFQFTPLKIEWVGLVVIGLYALITVLLWQRRRQLGNLGQEAAKVSTASARG</sequence>
<protein>
    <submittedName>
        <fullName evidence="8">Choline transporter</fullName>
    </submittedName>
</protein>
<dbReference type="GO" id="GO:0005886">
    <property type="term" value="C:plasma membrane"/>
    <property type="evidence" value="ECO:0007669"/>
    <property type="project" value="UniProtKB-SubCell"/>
</dbReference>
<evidence type="ECO:0000256" key="5">
    <source>
        <dbReference type="ARBA" id="ARBA00022989"/>
    </source>
</evidence>
<dbReference type="STRING" id="1414654.BFR47_02275"/>
<evidence type="ECO:0000256" key="1">
    <source>
        <dbReference type="ARBA" id="ARBA00004651"/>
    </source>
</evidence>
<evidence type="ECO:0000256" key="4">
    <source>
        <dbReference type="ARBA" id="ARBA00022692"/>
    </source>
</evidence>
<reference evidence="8 9" key="1">
    <citation type="submission" date="2016-07" db="EMBL/GenBank/DDBJ databases">
        <title>Draft Genome Sequence of Oceanisphaera psychrotolerans, isolated from coastal sediment samples.</title>
        <authorList>
            <person name="Zhuo S."/>
            <person name="Ruan Z."/>
        </authorList>
    </citation>
    <scope>NUCLEOTIDE SEQUENCE [LARGE SCALE GENOMIC DNA]</scope>
    <source>
        <strain evidence="8 9">LAM-WHM-ZC</strain>
    </source>
</reference>
<feature type="transmembrane region" description="Helical" evidence="7">
    <location>
        <begin position="167"/>
        <end position="188"/>
    </location>
</feature>
<dbReference type="Proteomes" id="UP000243073">
    <property type="component" value="Unassembled WGS sequence"/>
</dbReference>
<feature type="transmembrane region" description="Helical" evidence="7">
    <location>
        <begin position="279"/>
        <end position="301"/>
    </location>
</feature>
<feature type="transmembrane region" description="Helical" evidence="7">
    <location>
        <begin position="348"/>
        <end position="365"/>
    </location>
</feature>
<feature type="transmembrane region" description="Helical" evidence="7">
    <location>
        <begin position="322"/>
        <end position="342"/>
    </location>
</feature>
<evidence type="ECO:0000256" key="2">
    <source>
        <dbReference type="ARBA" id="ARBA00022448"/>
    </source>
</evidence>
<feature type="transmembrane region" description="Helical" evidence="7">
    <location>
        <begin position="6"/>
        <end position="24"/>
    </location>
</feature>
<feature type="transmembrane region" description="Helical" evidence="7">
    <location>
        <begin position="36"/>
        <end position="55"/>
    </location>
</feature>
<organism evidence="8 9">
    <name type="scientific">Oceanisphaera psychrotolerans</name>
    <dbReference type="NCBI Taxonomy" id="1414654"/>
    <lineage>
        <taxon>Bacteria</taxon>
        <taxon>Pseudomonadati</taxon>
        <taxon>Pseudomonadota</taxon>
        <taxon>Gammaproteobacteria</taxon>
        <taxon>Aeromonadales</taxon>
        <taxon>Aeromonadaceae</taxon>
        <taxon>Oceanisphaera</taxon>
    </lineage>
</organism>
<feature type="transmembrane region" description="Helical" evidence="7">
    <location>
        <begin position="141"/>
        <end position="160"/>
    </location>
</feature>
<dbReference type="Pfam" id="PF02028">
    <property type="entry name" value="BCCT"/>
    <property type="match status" value="1"/>
</dbReference>
<evidence type="ECO:0000313" key="8">
    <source>
        <dbReference type="EMBL" id="OIN09122.1"/>
    </source>
</evidence>
<feature type="transmembrane region" description="Helical" evidence="7">
    <location>
        <begin position="223"/>
        <end position="241"/>
    </location>
</feature>
<dbReference type="EMBL" id="MDKE01000022">
    <property type="protein sequence ID" value="OIN09122.1"/>
    <property type="molecule type" value="Genomic_DNA"/>
</dbReference>
<keyword evidence="2" id="KW-0813">Transport</keyword>
<dbReference type="RefSeq" id="WP_071472790.1">
    <property type="nucleotide sequence ID" value="NZ_MDKE01000022.1"/>
</dbReference>
<dbReference type="InterPro" id="IPR000060">
    <property type="entry name" value="BCCT_transptr"/>
</dbReference>
<evidence type="ECO:0000256" key="7">
    <source>
        <dbReference type="SAM" id="Phobius"/>
    </source>
</evidence>
<feature type="transmembrane region" description="Helical" evidence="7">
    <location>
        <begin position="75"/>
        <end position="99"/>
    </location>
</feature>
<evidence type="ECO:0000256" key="6">
    <source>
        <dbReference type="ARBA" id="ARBA00023136"/>
    </source>
</evidence>
<accession>A0A1J4QFB8</accession>
<name>A0A1J4QFB8_9GAMM</name>
<comment type="caution">
    <text evidence="8">The sequence shown here is derived from an EMBL/GenBank/DDBJ whole genome shotgun (WGS) entry which is preliminary data.</text>
</comment>
<keyword evidence="3" id="KW-1003">Cell membrane</keyword>